<feature type="transmembrane region" description="Helical" evidence="6">
    <location>
        <begin position="45"/>
        <end position="63"/>
    </location>
</feature>
<keyword evidence="4 6" id="KW-1133">Transmembrane helix</keyword>
<feature type="domain" description="EamA" evidence="7">
    <location>
        <begin position="16"/>
        <end position="147"/>
    </location>
</feature>
<feature type="transmembrane region" description="Helical" evidence="6">
    <location>
        <begin position="12"/>
        <end position="33"/>
    </location>
</feature>
<evidence type="ECO:0000256" key="6">
    <source>
        <dbReference type="SAM" id="Phobius"/>
    </source>
</evidence>
<feature type="transmembrane region" description="Helical" evidence="6">
    <location>
        <begin position="161"/>
        <end position="181"/>
    </location>
</feature>
<comment type="similarity">
    <text evidence="2">Belongs to the EamA transporter family.</text>
</comment>
<proteinExistence type="inferred from homology"/>
<feature type="transmembrane region" description="Helical" evidence="6">
    <location>
        <begin position="132"/>
        <end position="149"/>
    </location>
</feature>
<dbReference type="PANTHER" id="PTHR32322">
    <property type="entry name" value="INNER MEMBRANE TRANSPORTER"/>
    <property type="match status" value="1"/>
</dbReference>
<dbReference type="SUPFAM" id="SSF103481">
    <property type="entry name" value="Multidrug resistance efflux transporter EmrE"/>
    <property type="match status" value="2"/>
</dbReference>
<evidence type="ECO:0000256" key="4">
    <source>
        <dbReference type="ARBA" id="ARBA00022989"/>
    </source>
</evidence>
<reference evidence="8 9" key="1">
    <citation type="submission" date="2023-03" db="EMBL/GenBank/DDBJ databases">
        <title>Novosphingobium cyanobacteriorum sp. nov., isolated from a eutrophic reservoir during the Microcystis bloom period.</title>
        <authorList>
            <person name="Kang M."/>
            <person name="Le V."/>
            <person name="Ko S.-R."/>
            <person name="Lee S.-A."/>
            <person name="Ahn C.-Y."/>
        </authorList>
    </citation>
    <scope>NUCLEOTIDE SEQUENCE [LARGE SCALE GENOMIC DNA]</scope>
    <source>
        <strain evidence="8 9">HBC54</strain>
    </source>
</reference>
<evidence type="ECO:0000313" key="9">
    <source>
        <dbReference type="Proteomes" id="UP001222770"/>
    </source>
</evidence>
<feature type="transmembrane region" description="Helical" evidence="6">
    <location>
        <begin position="100"/>
        <end position="120"/>
    </location>
</feature>
<feature type="transmembrane region" description="Helical" evidence="6">
    <location>
        <begin position="75"/>
        <end position="94"/>
    </location>
</feature>
<keyword evidence="5 6" id="KW-0472">Membrane</keyword>
<feature type="transmembrane region" description="Helical" evidence="6">
    <location>
        <begin position="226"/>
        <end position="245"/>
    </location>
</feature>
<comment type="caution">
    <text evidence="8">The sequence shown here is derived from an EMBL/GenBank/DDBJ whole genome shotgun (WGS) entry which is preliminary data.</text>
</comment>
<evidence type="ECO:0000256" key="2">
    <source>
        <dbReference type="ARBA" id="ARBA00007362"/>
    </source>
</evidence>
<dbReference type="InterPro" id="IPR000620">
    <property type="entry name" value="EamA_dom"/>
</dbReference>
<evidence type="ECO:0000259" key="7">
    <source>
        <dbReference type="Pfam" id="PF00892"/>
    </source>
</evidence>
<dbReference type="Proteomes" id="UP001222770">
    <property type="component" value="Unassembled WGS sequence"/>
</dbReference>
<gene>
    <name evidence="8" type="ORF">POM99_06440</name>
</gene>
<feature type="transmembrane region" description="Helical" evidence="6">
    <location>
        <begin position="257"/>
        <end position="275"/>
    </location>
</feature>
<evidence type="ECO:0000313" key="8">
    <source>
        <dbReference type="EMBL" id="MDF8332830.1"/>
    </source>
</evidence>
<organism evidence="8 9">
    <name type="scientific">Novosphingobium cyanobacteriorum</name>
    <dbReference type="NCBI Taxonomy" id="3024215"/>
    <lineage>
        <taxon>Bacteria</taxon>
        <taxon>Pseudomonadati</taxon>
        <taxon>Pseudomonadota</taxon>
        <taxon>Alphaproteobacteria</taxon>
        <taxon>Sphingomonadales</taxon>
        <taxon>Sphingomonadaceae</taxon>
        <taxon>Novosphingobium</taxon>
    </lineage>
</organism>
<evidence type="ECO:0000256" key="1">
    <source>
        <dbReference type="ARBA" id="ARBA00004141"/>
    </source>
</evidence>
<accession>A0ABT6CFY2</accession>
<sequence length="306" mass="32471">MTSQSPPQRVWTPRIVFGFAAITLIWGSTWLVIKDQLGAVPPSWSIAYRFAIASVSAFALATLRRERLALGGAGLRLAALIGLLQFCGNFQFVYRAEKYLTSGVVAILFALLLVPNALLARAFLGMAVTRRFLIGSVIALGGIAMLLLHEWRTGGAGARDVLPGIALTLLGLACASCANVLQATQEARRHPPIVLLAWGMLAGAIMDVSFAWATAGPPVFDAHARYWLGVAYLAVFGSVVTFPIYSVLLRVLGPGRAAYSSVAIPVVAMFLSTVFEGYRWSVLAAAGAAVAMAGLVVALNARKPSR</sequence>
<dbReference type="InterPro" id="IPR050638">
    <property type="entry name" value="AA-Vitamin_Transporters"/>
</dbReference>
<dbReference type="PANTHER" id="PTHR32322:SF2">
    <property type="entry name" value="EAMA DOMAIN-CONTAINING PROTEIN"/>
    <property type="match status" value="1"/>
</dbReference>
<evidence type="ECO:0000256" key="3">
    <source>
        <dbReference type="ARBA" id="ARBA00022692"/>
    </source>
</evidence>
<feature type="transmembrane region" description="Helical" evidence="6">
    <location>
        <begin position="193"/>
        <end position="214"/>
    </location>
</feature>
<comment type="subcellular location">
    <subcellularLocation>
        <location evidence="1">Membrane</location>
        <topology evidence="1">Multi-pass membrane protein</topology>
    </subcellularLocation>
</comment>
<dbReference type="EMBL" id="JAROCY010000005">
    <property type="protein sequence ID" value="MDF8332830.1"/>
    <property type="molecule type" value="Genomic_DNA"/>
</dbReference>
<dbReference type="Pfam" id="PF00892">
    <property type="entry name" value="EamA"/>
    <property type="match status" value="2"/>
</dbReference>
<feature type="domain" description="EamA" evidence="7">
    <location>
        <begin position="163"/>
        <end position="298"/>
    </location>
</feature>
<dbReference type="RefSeq" id="WP_277276034.1">
    <property type="nucleotide sequence ID" value="NZ_JAROCY010000005.1"/>
</dbReference>
<feature type="transmembrane region" description="Helical" evidence="6">
    <location>
        <begin position="281"/>
        <end position="301"/>
    </location>
</feature>
<keyword evidence="9" id="KW-1185">Reference proteome</keyword>
<keyword evidence="3 6" id="KW-0812">Transmembrane</keyword>
<dbReference type="InterPro" id="IPR037185">
    <property type="entry name" value="EmrE-like"/>
</dbReference>
<protein>
    <submittedName>
        <fullName evidence="8">EamA family transporter</fullName>
    </submittedName>
</protein>
<name>A0ABT6CFY2_9SPHN</name>
<evidence type="ECO:0000256" key="5">
    <source>
        <dbReference type="ARBA" id="ARBA00023136"/>
    </source>
</evidence>